<dbReference type="EMBL" id="PFFQ01000041">
    <property type="protein sequence ID" value="PIW15920.1"/>
    <property type="molecule type" value="Genomic_DNA"/>
</dbReference>
<sequence>MAFITFKYLQSTNLTQSNLFFSPINLYAILLEKLKALPVQDVTQILSELDLVNLTLSEVNRIFSDLITKVKESSGNLSGLGSSELFFEVNWDADVYKPNSYELVFNGINGIVKGSFSEVCKNSSQRFLRKDTFLYNISYFLQKNSLLTIELYNTPVKNNISVFSNAFSITEWQEANKKSIGFYGNVCTIIPRFKNVVVSKVDIGKMLNLSSVNLKLEQKLSVNFNQAGTKQNLNVMESENPSERVMLTEAFGMIVSGSYKLPYPPSQQLNFSAYQTETIILMGLIQQLTPDEIACDINQGCYRSAFQ</sequence>
<evidence type="ECO:0000313" key="2">
    <source>
        <dbReference type="Proteomes" id="UP000231019"/>
    </source>
</evidence>
<organism evidence="1 2">
    <name type="scientific">bacterium (Candidatus Blackallbacteria) CG17_big_fil_post_rev_8_21_14_2_50_48_46</name>
    <dbReference type="NCBI Taxonomy" id="2014261"/>
    <lineage>
        <taxon>Bacteria</taxon>
        <taxon>Candidatus Blackallbacteria</taxon>
    </lineage>
</organism>
<evidence type="ECO:0000313" key="1">
    <source>
        <dbReference type="EMBL" id="PIW15920.1"/>
    </source>
</evidence>
<reference evidence="1 2" key="1">
    <citation type="submission" date="2017-09" db="EMBL/GenBank/DDBJ databases">
        <title>Depth-based differentiation of microbial function through sediment-hosted aquifers and enrichment of novel symbionts in the deep terrestrial subsurface.</title>
        <authorList>
            <person name="Probst A.J."/>
            <person name="Ladd B."/>
            <person name="Jarett J.K."/>
            <person name="Geller-Mcgrath D.E."/>
            <person name="Sieber C.M."/>
            <person name="Emerson J.B."/>
            <person name="Anantharaman K."/>
            <person name="Thomas B.C."/>
            <person name="Malmstrom R."/>
            <person name="Stieglmeier M."/>
            <person name="Klingl A."/>
            <person name="Woyke T."/>
            <person name="Ryan C.M."/>
            <person name="Banfield J.F."/>
        </authorList>
    </citation>
    <scope>NUCLEOTIDE SEQUENCE [LARGE SCALE GENOMIC DNA]</scope>
    <source>
        <strain evidence="1">CG17_big_fil_post_rev_8_21_14_2_50_48_46</strain>
    </source>
</reference>
<dbReference type="AlphaFoldDB" id="A0A2M7G288"/>
<gene>
    <name evidence="1" type="ORF">COW36_14470</name>
</gene>
<proteinExistence type="predicted"/>
<name>A0A2M7G288_9BACT</name>
<comment type="caution">
    <text evidence="1">The sequence shown here is derived from an EMBL/GenBank/DDBJ whole genome shotgun (WGS) entry which is preliminary data.</text>
</comment>
<accession>A0A2M7G288</accession>
<dbReference type="Proteomes" id="UP000231019">
    <property type="component" value="Unassembled WGS sequence"/>
</dbReference>
<protein>
    <submittedName>
        <fullName evidence="1">Uncharacterized protein</fullName>
    </submittedName>
</protein>